<gene>
    <name evidence="2" type="ORF">UFOVP259_35</name>
</gene>
<organism evidence="2">
    <name type="scientific">uncultured Caudovirales phage</name>
    <dbReference type="NCBI Taxonomy" id="2100421"/>
    <lineage>
        <taxon>Viruses</taxon>
        <taxon>Duplodnaviria</taxon>
        <taxon>Heunggongvirae</taxon>
        <taxon>Uroviricota</taxon>
        <taxon>Caudoviricetes</taxon>
        <taxon>Peduoviridae</taxon>
        <taxon>Maltschvirus</taxon>
        <taxon>Maltschvirus maltsch</taxon>
    </lineage>
</organism>
<dbReference type="Gene3D" id="3.30.730.10">
    <property type="entry name" value="AP2/ERF domain"/>
    <property type="match status" value="1"/>
</dbReference>
<dbReference type="EMBL" id="LR796261">
    <property type="protein sequence ID" value="CAB4132434.1"/>
    <property type="molecule type" value="Genomic_DNA"/>
</dbReference>
<dbReference type="InterPro" id="IPR044925">
    <property type="entry name" value="His-Me_finger_sf"/>
</dbReference>
<feature type="domain" description="HNH nuclease" evidence="1">
    <location>
        <begin position="77"/>
        <end position="115"/>
    </location>
</feature>
<proteinExistence type="predicted"/>
<sequence>MDSLEKKFAVHEAKGPVSFVGKEFTKELASQYISYNSETGLFTRIKTSGHKKTGERVGVINGRYLQIGICGKKYRGHQIAWLLTFGYIPKTIDHINGNGLDNRLCNLREITQQQNCQNQRTPPSHNTSGFMGVSYYKAGNKYAAHINLDGKKKHLGYFNDPKIAYQAYLTAKRKLHSSCSI</sequence>
<dbReference type="SUPFAM" id="SSF54171">
    <property type="entry name" value="DNA-binding domain"/>
    <property type="match status" value="1"/>
</dbReference>
<dbReference type="Pfam" id="PF13392">
    <property type="entry name" value="HNH_3"/>
    <property type="match status" value="1"/>
</dbReference>
<dbReference type="InterPro" id="IPR036955">
    <property type="entry name" value="AP2/ERF_dom_sf"/>
</dbReference>
<dbReference type="InterPro" id="IPR016177">
    <property type="entry name" value="DNA-bd_dom_sf"/>
</dbReference>
<dbReference type="GO" id="GO:0003677">
    <property type="term" value="F:DNA binding"/>
    <property type="evidence" value="ECO:0007669"/>
    <property type="project" value="InterPro"/>
</dbReference>
<evidence type="ECO:0000259" key="1">
    <source>
        <dbReference type="Pfam" id="PF13392"/>
    </source>
</evidence>
<protein>
    <submittedName>
        <fullName evidence="2">HNH nuclease</fullName>
    </submittedName>
</protein>
<dbReference type="InterPro" id="IPR003615">
    <property type="entry name" value="HNH_nuc"/>
</dbReference>
<reference evidence="2" key="1">
    <citation type="submission" date="2020-04" db="EMBL/GenBank/DDBJ databases">
        <authorList>
            <person name="Chiriac C."/>
            <person name="Salcher M."/>
            <person name="Ghai R."/>
            <person name="Kavagutti S V."/>
        </authorList>
    </citation>
    <scope>NUCLEOTIDE SEQUENCE</scope>
</reference>
<name>A0A6J5LD35_9CAUD</name>
<dbReference type="Gene3D" id="3.90.75.20">
    <property type="match status" value="1"/>
</dbReference>
<evidence type="ECO:0000313" key="2">
    <source>
        <dbReference type="EMBL" id="CAB4132434.1"/>
    </source>
</evidence>
<dbReference type="SUPFAM" id="SSF54060">
    <property type="entry name" value="His-Me finger endonucleases"/>
    <property type="match status" value="1"/>
</dbReference>
<accession>A0A6J5LD35</accession>
<dbReference type="GO" id="GO:0003700">
    <property type="term" value="F:DNA-binding transcription factor activity"/>
    <property type="evidence" value="ECO:0007669"/>
    <property type="project" value="InterPro"/>
</dbReference>